<keyword evidence="2" id="KW-0732">Signal</keyword>
<dbReference type="eggNOG" id="ENOG5033EDD">
    <property type="taxonomic scope" value="Bacteria"/>
</dbReference>
<dbReference type="OrthoDB" id="1771654at2"/>
<feature type="domain" description="Spore germination protein N-terminal" evidence="3">
    <location>
        <begin position="52"/>
        <end position="157"/>
    </location>
</feature>
<proteinExistence type="predicted"/>
<evidence type="ECO:0000256" key="2">
    <source>
        <dbReference type="SAM" id="SignalP"/>
    </source>
</evidence>
<name>C6LJR5_9FIRM</name>
<feature type="chain" id="PRO_5038703409" description="Spore germination protein N-terminal domain-containing protein" evidence="2">
    <location>
        <begin position="22"/>
        <end position="162"/>
    </location>
</feature>
<organism evidence="4 5">
    <name type="scientific">Marvinbryantia formatexigens DSM 14469</name>
    <dbReference type="NCBI Taxonomy" id="478749"/>
    <lineage>
        <taxon>Bacteria</taxon>
        <taxon>Bacillati</taxon>
        <taxon>Bacillota</taxon>
        <taxon>Clostridia</taxon>
        <taxon>Lachnospirales</taxon>
        <taxon>Lachnospiraceae</taxon>
        <taxon>Marvinbryantia</taxon>
    </lineage>
</organism>
<gene>
    <name evidence="4" type="ORF">BRYFOR_08902</name>
</gene>
<dbReference type="PROSITE" id="PS51257">
    <property type="entry name" value="PROKAR_LIPOPROTEIN"/>
    <property type="match status" value="1"/>
</dbReference>
<accession>C6LJR5</accession>
<dbReference type="InterPro" id="IPR057336">
    <property type="entry name" value="GerAC_N"/>
</dbReference>
<protein>
    <recommendedName>
        <fullName evidence="3">Spore germination protein N-terminal domain-containing protein</fullName>
    </recommendedName>
</protein>
<dbReference type="STRING" id="168384.SAMN05660368_01991"/>
<evidence type="ECO:0000256" key="1">
    <source>
        <dbReference type="SAM" id="MobiDB-lite"/>
    </source>
</evidence>
<comment type="caution">
    <text evidence="4">The sequence shown here is derived from an EMBL/GenBank/DDBJ whole genome shotgun (WGS) entry which is preliminary data.</text>
</comment>
<evidence type="ECO:0000259" key="3">
    <source>
        <dbReference type="Pfam" id="PF25198"/>
    </source>
</evidence>
<sequence>MRIVKMLLMCAVCAAALCGCAARELEDRIFAQAMELDWRGGTLTGGFGDFLVEGDSVDEIRANYQNELDKYLDLGHIKAIVLGKNLCMAPDELREVLLDLEQMPVISRNSLVFLHTYRDEESYLKTLSDEGRVPGEYLSDRYRNTPHSEPAETLGEMLSGVF</sequence>
<feature type="signal peptide" evidence="2">
    <location>
        <begin position="1"/>
        <end position="21"/>
    </location>
</feature>
<dbReference type="EMBL" id="ACCL02000021">
    <property type="protein sequence ID" value="EET59188.1"/>
    <property type="molecule type" value="Genomic_DNA"/>
</dbReference>
<dbReference type="Proteomes" id="UP000005561">
    <property type="component" value="Unassembled WGS sequence"/>
</dbReference>
<feature type="region of interest" description="Disordered" evidence="1">
    <location>
        <begin position="139"/>
        <end position="162"/>
    </location>
</feature>
<evidence type="ECO:0000313" key="5">
    <source>
        <dbReference type="Proteomes" id="UP000005561"/>
    </source>
</evidence>
<keyword evidence="5" id="KW-1185">Reference proteome</keyword>
<dbReference type="Pfam" id="PF25198">
    <property type="entry name" value="Spore_GerAC_N"/>
    <property type="match status" value="1"/>
</dbReference>
<evidence type="ECO:0000313" key="4">
    <source>
        <dbReference type="EMBL" id="EET59188.1"/>
    </source>
</evidence>
<reference evidence="4" key="1">
    <citation type="submission" date="2009-07" db="EMBL/GenBank/DDBJ databases">
        <authorList>
            <person name="Weinstock G."/>
            <person name="Sodergren E."/>
            <person name="Clifton S."/>
            <person name="Fulton L."/>
            <person name="Fulton B."/>
            <person name="Courtney L."/>
            <person name="Fronick C."/>
            <person name="Harrison M."/>
            <person name="Strong C."/>
            <person name="Farmer C."/>
            <person name="Delahaunty K."/>
            <person name="Markovic C."/>
            <person name="Hall O."/>
            <person name="Minx P."/>
            <person name="Tomlinson C."/>
            <person name="Mitreva M."/>
            <person name="Nelson J."/>
            <person name="Hou S."/>
            <person name="Wollam A."/>
            <person name="Pepin K.H."/>
            <person name="Johnson M."/>
            <person name="Bhonagiri V."/>
            <person name="Nash W.E."/>
            <person name="Warren W."/>
            <person name="Chinwalla A."/>
            <person name="Mardis E.R."/>
            <person name="Wilson R.K."/>
        </authorList>
    </citation>
    <scope>NUCLEOTIDE SEQUENCE [LARGE SCALE GENOMIC DNA]</scope>
    <source>
        <strain evidence="4">DSM 14469</strain>
    </source>
</reference>
<dbReference type="AlphaFoldDB" id="C6LJR5"/>
<dbReference type="RefSeq" id="WP_006863665.1">
    <property type="nucleotide sequence ID" value="NZ_ACCL02000021.1"/>
</dbReference>